<name>A0ACC2NRN3_9HYME</name>
<sequence length="269" mass="30149">MSSRHFAGSPQLRDRVSFYEQLANQSTSQNASSSEDLVDGDTSGINDNIAVRSSKESLKRRNSDSSSHEESYERLVEEGHYAGTRIVKFEKIVLKKSIREVTSSSITGATSQDATSPQIHHPNEASRTPSDVEHNLEDSAYQSHHGVHGSKSSSTTSFPRFASEDSLTRIGRSSSPRFLSPSDDRSTGEWYTEYRNQSFNSPVGRPDYLHSKSQFDAHIAEIKGIVIICFGIHVILIAGKLRFKWREWNAWLILGYISVDVVSLIWRVV</sequence>
<organism evidence="1 2">
    <name type="scientific">Eretmocerus hayati</name>
    <dbReference type="NCBI Taxonomy" id="131215"/>
    <lineage>
        <taxon>Eukaryota</taxon>
        <taxon>Metazoa</taxon>
        <taxon>Ecdysozoa</taxon>
        <taxon>Arthropoda</taxon>
        <taxon>Hexapoda</taxon>
        <taxon>Insecta</taxon>
        <taxon>Pterygota</taxon>
        <taxon>Neoptera</taxon>
        <taxon>Endopterygota</taxon>
        <taxon>Hymenoptera</taxon>
        <taxon>Apocrita</taxon>
        <taxon>Proctotrupomorpha</taxon>
        <taxon>Chalcidoidea</taxon>
        <taxon>Aphelinidae</taxon>
        <taxon>Aphelininae</taxon>
        <taxon>Eretmocerus</taxon>
    </lineage>
</organism>
<comment type="caution">
    <text evidence="1">The sequence shown here is derived from an EMBL/GenBank/DDBJ whole genome shotgun (WGS) entry which is preliminary data.</text>
</comment>
<evidence type="ECO:0000313" key="1">
    <source>
        <dbReference type="EMBL" id="KAJ8673546.1"/>
    </source>
</evidence>
<reference evidence="1" key="1">
    <citation type="submission" date="2023-04" db="EMBL/GenBank/DDBJ databases">
        <title>A chromosome-level genome assembly of the parasitoid wasp Eretmocerus hayati.</title>
        <authorList>
            <person name="Zhong Y."/>
            <person name="Liu S."/>
            <person name="Liu Y."/>
        </authorList>
    </citation>
    <scope>NUCLEOTIDE SEQUENCE</scope>
    <source>
        <strain evidence="1">ZJU_SS_LIU_2023</strain>
    </source>
</reference>
<proteinExistence type="predicted"/>
<dbReference type="EMBL" id="CM056743">
    <property type="protein sequence ID" value="KAJ8673546.1"/>
    <property type="molecule type" value="Genomic_DNA"/>
</dbReference>
<accession>A0ACC2NRN3</accession>
<dbReference type="Proteomes" id="UP001239111">
    <property type="component" value="Chromosome 3"/>
</dbReference>
<evidence type="ECO:0000313" key="2">
    <source>
        <dbReference type="Proteomes" id="UP001239111"/>
    </source>
</evidence>
<protein>
    <submittedName>
        <fullName evidence="1">Uncharacterized protein</fullName>
    </submittedName>
</protein>
<gene>
    <name evidence="1" type="ORF">QAD02_004808</name>
</gene>
<keyword evidence="2" id="KW-1185">Reference proteome</keyword>